<evidence type="ECO:0000256" key="1">
    <source>
        <dbReference type="ARBA" id="ARBA00005771"/>
    </source>
</evidence>
<evidence type="ECO:0000256" key="2">
    <source>
        <dbReference type="ARBA" id="ARBA00022679"/>
    </source>
</evidence>
<evidence type="ECO:0000313" key="4">
    <source>
        <dbReference type="EMBL" id="VFJ70130.1"/>
    </source>
</evidence>
<feature type="domain" description="Sulfotransferase" evidence="3">
    <location>
        <begin position="59"/>
        <end position="302"/>
    </location>
</feature>
<organism evidence="4">
    <name type="scientific">Candidatus Kentrum sp. FW</name>
    <dbReference type="NCBI Taxonomy" id="2126338"/>
    <lineage>
        <taxon>Bacteria</taxon>
        <taxon>Pseudomonadati</taxon>
        <taxon>Pseudomonadota</taxon>
        <taxon>Gammaproteobacteria</taxon>
        <taxon>Candidatus Kentrum</taxon>
    </lineage>
</organism>
<evidence type="ECO:0000259" key="3">
    <source>
        <dbReference type="Pfam" id="PF00685"/>
    </source>
</evidence>
<dbReference type="SUPFAM" id="SSF52540">
    <property type="entry name" value="P-loop containing nucleoside triphosphate hydrolases"/>
    <property type="match status" value="1"/>
</dbReference>
<gene>
    <name evidence="4" type="ORF">BECKFW1821C_GA0114237_102122</name>
</gene>
<name>A0A450TQ34_9GAMM</name>
<dbReference type="AlphaFoldDB" id="A0A450TQ34"/>
<dbReference type="InterPro" id="IPR027417">
    <property type="entry name" value="P-loop_NTPase"/>
</dbReference>
<protein>
    <submittedName>
        <fullName evidence="4">Sulfotransferase domain-containing protein</fullName>
    </submittedName>
</protein>
<reference evidence="4" key="1">
    <citation type="submission" date="2019-02" db="EMBL/GenBank/DDBJ databases">
        <authorList>
            <person name="Gruber-Vodicka R. H."/>
            <person name="Seah K. B. B."/>
        </authorList>
    </citation>
    <scope>NUCLEOTIDE SEQUENCE</scope>
    <source>
        <strain evidence="4">BECK_BZ131</strain>
    </source>
</reference>
<accession>A0A450TQ34</accession>
<dbReference type="PANTHER" id="PTHR11783">
    <property type="entry name" value="SULFOTRANSFERASE SULT"/>
    <property type="match status" value="1"/>
</dbReference>
<dbReference type="Gene3D" id="3.40.50.300">
    <property type="entry name" value="P-loop containing nucleotide triphosphate hydrolases"/>
    <property type="match status" value="1"/>
</dbReference>
<keyword evidence="2 4" id="KW-0808">Transferase</keyword>
<comment type="similarity">
    <text evidence="1">Belongs to the sulfotransferase 1 family.</text>
</comment>
<sequence length="316" mass="35816">MSEFRNPSFFSSHTLPLLILSGLKRLGLARQFFTSVMLPRLSAEERKSKAFAGYEPTAHDVFACTYSKSGTNWLLQVIEQTAWRGEARFDHIHSVVAWPDTPHSGVISLSDDSRYRASPTGLRAIKTHVKTDYVPYSEKAVYITVIRDPREVTVSGFHFLPAIFGLSGYFSVEEWLEMMQSSPPPGSWAEHTAGFWGWRDRPNVLILFFPEIIDDPRGSIRRIAEVMKVTLTEAQLDKVEERCSLGYMKAHEDQFGPPLLPFVPRKKRAIMIRAGKTGNSGELLTPAQQDWIDRLMLDELARLGSDFPYVEKFMGG</sequence>
<dbReference type="GO" id="GO:0008146">
    <property type="term" value="F:sulfotransferase activity"/>
    <property type="evidence" value="ECO:0007669"/>
    <property type="project" value="InterPro"/>
</dbReference>
<proteinExistence type="inferred from homology"/>
<dbReference type="Pfam" id="PF00685">
    <property type="entry name" value="Sulfotransfer_1"/>
    <property type="match status" value="1"/>
</dbReference>
<dbReference type="EMBL" id="CAADFE010000021">
    <property type="protein sequence ID" value="VFJ70130.1"/>
    <property type="molecule type" value="Genomic_DNA"/>
</dbReference>
<dbReference type="InterPro" id="IPR000863">
    <property type="entry name" value="Sulfotransferase_dom"/>
</dbReference>